<feature type="non-terminal residue" evidence="1">
    <location>
        <position position="174"/>
    </location>
</feature>
<dbReference type="Proteomes" id="UP000053263">
    <property type="component" value="Unassembled WGS sequence"/>
</dbReference>
<reference evidence="1 2" key="1">
    <citation type="submission" date="2014-06" db="EMBL/GenBank/DDBJ databases">
        <title>Evolutionary Origins and Diversification of the Mycorrhizal Mutualists.</title>
        <authorList>
            <consortium name="DOE Joint Genome Institute"/>
            <consortium name="Mycorrhizal Genomics Consortium"/>
            <person name="Kohler A."/>
            <person name="Kuo A."/>
            <person name="Nagy L.G."/>
            <person name="Floudas D."/>
            <person name="Copeland A."/>
            <person name="Barry K.W."/>
            <person name="Cichocki N."/>
            <person name="Veneault-Fourrey C."/>
            <person name="LaButti K."/>
            <person name="Lindquist E.A."/>
            <person name="Lipzen A."/>
            <person name="Lundell T."/>
            <person name="Morin E."/>
            <person name="Murat C."/>
            <person name="Riley R."/>
            <person name="Ohm R."/>
            <person name="Sun H."/>
            <person name="Tunlid A."/>
            <person name="Henrissat B."/>
            <person name="Grigoriev I.V."/>
            <person name="Hibbett D.S."/>
            <person name="Martin F."/>
        </authorList>
    </citation>
    <scope>NUCLEOTIDE SEQUENCE [LARGE SCALE GENOMIC DNA]</scope>
    <source>
        <strain evidence="1 2">FD-325 SS-3</strain>
    </source>
</reference>
<keyword evidence="2" id="KW-1185">Reference proteome</keyword>
<accession>A0A0C9SVV5</accession>
<protein>
    <recommendedName>
        <fullName evidence="3">Prolyl 4-hydroxylase alpha subunit Fe(2+) 2OG dioxygenase domain-containing protein</fullName>
    </recommendedName>
</protein>
<dbReference type="OrthoDB" id="3202607at2759"/>
<dbReference type="Gene3D" id="3.60.130.30">
    <property type="match status" value="1"/>
</dbReference>
<gene>
    <name evidence="1" type="ORF">PLICRDRAFT_73520</name>
</gene>
<evidence type="ECO:0000313" key="1">
    <source>
        <dbReference type="EMBL" id="KII83255.1"/>
    </source>
</evidence>
<dbReference type="AlphaFoldDB" id="A0A0C9SVV5"/>
<evidence type="ECO:0000313" key="2">
    <source>
        <dbReference type="Proteomes" id="UP000053263"/>
    </source>
</evidence>
<organism evidence="1 2">
    <name type="scientific">Plicaturopsis crispa FD-325 SS-3</name>
    <dbReference type="NCBI Taxonomy" id="944288"/>
    <lineage>
        <taxon>Eukaryota</taxon>
        <taxon>Fungi</taxon>
        <taxon>Dikarya</taxon>
        <taxon>Basidiomycota</taxon>
        <taxon>Agaricomycotina</taxon>
        <taxon>Agaricomycetes</taxon>
        <taxon>Agaricomycetidae</taxon>
        <taxon>Amylocorticiales</taxon>
        <taxon>Amylocorticiaceae</taxon>
        <taxon>Plicatura</taxon>
        <taxon>Plicaturopsis crispa</taxon>
    </lineage>
</organism>
<proteinExistence type="predicted"/>
<dbReference type="EMBL" id="KN832579">
    <property type="protein sequence ID" value="KII83255.1"/>
    <property type="molecule type" value="Genomic_DNA"/>
</dbReference>
<feature type="non-terminal residue" evidence="1">
    <location>
        <position position="1"/>
    </location>
</feature>
<sequence length="174" mass="19504">ALGALAFYGPKIYQDISENIEKLHKRHPHLRRNFTNSIYPTLTVNFGPQTVCFDHTDSGNGPVYWCAVTSGGRFNPKLGGHLVLFDLKLIIEFPPGSTILLPSGSLRHGNIAIQPDEWRISLTQYCPGGLTRWVRYGFQTAEALGKAGVARIVGDGQKRWRRALRKFSKIDELQ</sequence>
<name>A0A0C9SVV5_PLICR</name>
<dbReference type="HOGENOM" id="CLU_031314_0_0_1"/>
<evidence type="ECO:0008006" key="3">
    <source>
        <dbReference type="Google" id="ProtNLM"/>
    </source>
</evidence>